<keyword evidence="3" id="KW-1185">Reference proteome</keyword>
<protein>
    <recommendedName>
        <fullName evidence="4">SWIM-type domain-containing protein</fullName>
    </recommendedName>
</protein>
<evidence type="ECO:0000256" key="1">
    <source>
        <dbReference type="SAM" id="MobiDB-lite"/>
    </source>
</evidence>
<evidence type="ECO:0000313" key="2">
    <source>
        <dbReference type="EMBL" id="KAF7344086.1"/>
    </source>
</evidence>
<gene>
    <name evidence="2" type="ORF">MVEN_01698300</name>
</gene>
<sequence>MYHPASSASFATPPILDYVYALDDNSQLQASVVLIHYGLDPDSRELLGNRWSHQWSRHSDKAKVDTQKLLYLCACGYDHHQRNTKYDRTEPHGAPGTQERHTGVPFTGCLVHAEITIRENKILRIRGHFEHNEECRTAKYTRAPPIPVHPSVYVVALAQLCDGATFSDVRRKNRDLLQAKAYADFPTDIASSPYRWVLTNNDSRSLYRQHSRLKGVSITVAPEINVDDWLNPRSDKYNATLANAIFHYSARADRGERFEVAIATDDMNRAAWRYGYSPERHFYISSNSFSFDYKRNGHESQIILDGIFGVCDSRLLLFIVMAVDENQKGVPIAFLLFSAPTGNRQSSSGYDTAILMKLLKKWSESLNKSAHLYGHAGVLFKPLSVITDTDLKQRGALVGVWSDIWLLICRFHLRQSWRNHRNRLLKGKSAVYMDLKHRMICLERALTTTQTITEARALLESERQVMVKLSAEQLKAAAKSMKHINHLDTYWTTDNLWPSWSDYGRTVLASMLGTAIDGVIPTTNHLESFNRVLKQIHLRRFQNGGCRLRVDVLIHALMIFILPSIFKERSLLSEQASRIAALVRLLPGGAALLEKKKGPKPVPAVPRVAYLLPDANRDERARDLVAHRQISVPAILPADFGMTMTCYSSRALSIDTNPKIYTIRVGFNRVVTCDCLDLMDHGGACKNIHAVLIILDDMRRRGIPIPFIPIPLSLADAQALQSMILAGTVQPNKADLPTAQAAEKIEGILLDDTCVEEDEEHDDVDDDNASVATDASSDSNSDDEDELDRTDSVRVNQNVAALGEQAVSRTMFELEEMASRLTDLGEYLDQRVTGLAPEERARVGKGYGQLAGLMAKLQRVMDLPPPSTQEPTSPTIPVQNVISPAATSVPTPPNPRKRRNLLPPSPERAQKRHQSHNIH</sequence>
<feature type="compositionally biased region" description="Basic residues" evidence="1">
    <location>
        <begin position="910"/>
        <end position="919"/>
    </location>
</feature>
<dbReference type="AlphaFoldDB" id="A0A8H6XP89"/>
<name>A0A8H6XP89_9AGAR</name>
<organism evidence="2 3">
    <name type="scientific">Mycena venus</name>
    <dbReference type="NCBI Taxonomy" id="2733690"/>
    <lineage>
        <taxon>Eukaryota</taxon>
        <taxon>Fungi</taxon>
        <taxon>Dikarya</taxon>
        <taxon>Basidiomycota</taxon>
        <taxon>Agaricomycotina</taxon>
        <taxon>Agaricomycetes</taxon>
        <taxon>Agaricomycetidae</taxon>
        <taxon>Agaricales</taxon>
        <taxon>Marasmiineae</taxon>
        <taxon>Mycenaceae</taxon>
        <taxon>Mycena</taxon>
    </lineage>
</organism>
<feature type="region of interest" description="Disordered" evidence="1">
    <location>
        <begin position="757"/>
        <end position="796"/>
    </location>
</feature>
<feature type="region of interest" description="Disordered" evidence="1">
    <location>
        <begin position="864"/>
        <end position="919"/>
    </location>
</feature>
<comment type="caution">
    <text evidence="2">The sequence shown here is derived from an EMBL/GenBank/DDBJ whole genome shotgun (WGS) entry which is preliminary data.</text>
</comment>
<dbReference type="Proteomes" id="UP000620124">
    <property type="component" value="Unassembled WGS sequence"/>
</dbReference>
<reference evidence="2" key="1">
    <citation type="submission" date="2020-05" db="EMBL/GenBank/DDBJ databases">
        <title>Mycena genomes resolve the evolution of fungal bioluminescence.</title>
        <authorList>
            <person name="Tsai I.J."/>
        </authorList>
    </citation>
    <scope>NUCLEOTIDE SEQUENCE</scope>
    <source>
        <strain evidence="2">CCC161011</strain>
    </source>
</reference>
<proteinExistence type="predicted"/>
<feature type="compositionally biased region" description="Low complexity" evidence="1">
    <location>
        <begin position="769"/>
        <end position="779"/>
    </location>
</feature>
<accession>A0A8H6XP89</accession>
<dbReference type="OrthoDB" id="2422225at2759"/>
<feature type="compositionally biased region" description="Acidic residues" evidence="1">
    <location>
        <begin position="757"/>
        <end position="768"/>
    </location>
</feature>
<feature type="compositionally biased region" description="Polar residues" evidence="1">
    <location>
        <begin position="878"/>
        <end position="889"/>
    </location>
</feature>
<evidence type="ECO:0000313" key="3">
    <source>
        <dbReference type="Proteomes" id="UP000620124"/>
    </source>
</evidence>
<dbReference type="EMBL" id="JACAZI010000015">
    <property type="protein sequence ID" value="KAF7344086.1"/>
    <property type="molecule type" value="Genomic_DNA"/>
</dbReference>
<evidence type="ECO:0008006" key="4">
    <source>
        <dbReference type="Google" id="ProtNLM"/>
    </source>
</evidence>